<keyword evidence="3" id="KW-1185">Reference proteome</keyword>
<dbReference type="AlphaFoldDB" id="A0A0P1IR92"/>
<dbReference type="STRING" id="1715692.RUE5091_03772"/>
<dbReference type="GO" id="GO:0004016">
    <property type="term" value="F:adenylate cyclase activity"/>
    <property type="evidence" value="ECO:0007669"/>
    <property type="project" value="UniProtKB-EC"/>
</dbReference>
<dbReference type="EMBL" id="CYUD01000014">
    <property type="protein sequence ID" value="CUK14598.1"/>
    <property type="molecule type" value="Genomic_DNA"/>
</dbReference>
<name>A0A0P1IR92_9RHOB</name>
<dbReference type="EC" id="4.6.1.1" evidence="2"/>
<dbReference type="InterPro" id="IPR001054">
    <property type="entry name" value="A/G_cyclase"/>
</dbReference>
<dbReference type="CDD" id="cd07302">
    <property type="entry name" value="CHD"/>
    <property type="match status" value="1"/>
</dbReference>
<dbReference type="RefSeq" id="WP_058283435.1">
    <property type="nucleotide sequence ID" value="NZ_CYUD01000014.1"/>
</dbReference>
<dbReference type="GO" id="GO:0006171">
    <property type="term" value="P:cAMP biosynthetic process"/>
    <property type="evidence" value="ECO:0007669"/>
    <property type="project" value="TreeGrafter"/>
</dbReference>
<dbReference type="Gene3D" id="3.30.70.1230">
    <property type="entry name" value="Nucleotide cyclase"/>
    <property type="match status" value="1"/>
</dbReference>
<dbReference type="GO" id="GO:0035556">
    <property type="term" value="P:intracellular signal transduction"/>
    <property type="evidence" value="ECO:0007669"/>
    <property type="project" value="InterPro"/>
</dbReference>
<gene>
    <name evidence="2" type="primary">cyaA_9</name>
    <name evidence="2" type="ORF">RUE5091_03772</name>
</gene>
<evidence type="ECO:0000313" key="3">
    <source>
        <dbReference type="Proteomes" id="UP000051260"/>
    </source>
</evidence>
<evidence type="ECO:0000313" key="2">
    <source>
        <dbReference type="EMBL" id="CUK14598.1"/>
    </source>
</evidence>
<dbReference type="SUPFAM" id="SSF55073">
    <property type="entry name" value="Nucleotide cyclase"/>
    <property type="match status" value="1"/>
</dbReference>
<dbReference type="PANTHER" id="PTHR43081:SF11">
    <property type="entry name" value="BLR2264 PROTEIN"/>
    <property type="match status" value="1"/>
</dbReference>
<sequence length="423" mass="46493">MIEFNRSPLLDSVAAWLMGCGLNDTKAEDVVQGFGNRLVSAGVPVARINVGGMVLHPIFGALNVLWTVRDDQAKAELTPRDQLATPRFRNTPFFDLAHNGGSFKRYKLEDGPVEASFPILDDLRSDGATDYLVQFESYHRDDTSRWSDFPPGMEGVMMSMTTRRIGGFSDSEITYIRALMPALALVIKNAQSRILAQGLMDAYLGSYSGNRVLDGVIERGDGGAIDCILFYCDLRNSSRMAENMPMKRYLALINDYFDCTAGAVEDHGGEILKFIGDAVMAIFPVDEKSRPAVDMSRAALSSVLECLARAREKNVTWKEHGGKIEFGIALHRGSVMYGNVGTERRLDFTTIGPAVNQVNRLEGLCKSLKTPLVMSSEFAADVATRLEPLGRHQLAGMSQSTKVFTLPEFAPPVDKSSSINRSK</sequence>
<organism evidence="2 3">
    <name type="scientific">Ruegeria denitrificans</name>
    <dbReference type="NCBI Taxonomy" id="1715692"/>
    <lineage>
        <taxon>Bacteria</taxon>
        <taxon>Pseudomonadati</taxon>
        <taxon>Pseudomonadota</taxon>
        <taxon>Alphaproteobacteria</taxon>
        <taxon>Rhodobacterales</taxon>
        <taxon>Roseobacteraceae</taxon>
        <taxon>Ruegeria</taxon>
    </lineage>
</organism>
<dbReference type="InterPro" id="IPR050697">
    <property type="entry name" value="Adenylyl/Guanylyl_Cyclase_3/4"/>
</dbReference>
<keyword evidence="2" id="KW-0456">Lyase</keyword>
<dbReference type="PANTHER" id="PTHR43081">
    <property type="entry name" value="ADENYLATE CYCLASE, TERMINAL-DIFFERENTIATION SPECIFIC-RELATED"/>
    <property type="match status" value="1"/>
</dbReference>
<dbReference type="SMART" id="SM00044">
    <property type="entry name" value="CYCc"/>
    <property type="match status" value="1"/>
</dbReference>
<dbReference type="PROSITE" id="PS50125">
    <property type="entry name" value="GUANYLATE_CYCLASE_2"/>
    <property type="match status" value="1"/>
</dbReference>
<protein>
    <submittedName>
        <fullName evidence="2">Adenylate cyclase 1</fullName>
        <ecNumber evidence="2">4.6.1.1</ecNumber>
    </submittedName>
</protein>
<dbReference type="Proteomes" id="UP000051260">
    <property type="component" value="Unassembled WGS sequence"/>
</dbReference>
<dbReference type="OrthoDB" id="4565346at2"/>
<accession>A0A0P1IR92</accession>
<evidence type="ECO:0000259" key="1">
    <source>
        <dbReference type="PROSITE" id="PS50125"/>
    </source>
</evidence>
<reference evidence="3" key="1">
    <citation type="submission" date="2015-09" db="EMBL/GenBank/DDBJ databases">
        <authorList>
            <person name="Rodrigo-Torres L."/>
            <person name="Arahal D.R."/>
        </authorList>
    </citation>
    <scope>NUCLEOTIDE SEQUENCE [LARGE SCALE GENOMIC DNA]</scope>
    <source>
        <strain evidence="3">CECT 5091</strain>
    </source>
</reference>
<dbReference type="Pfam" id="PF00211">
    <property type="entry name" value="Guanylate_cyc"/>
    <property type="match status" value="1"/>
</dbReference>
<feature type="domain" description="Guanylate cyclase" evidence="1">
    <location>
        <begin position="228"/>
        <end position="362"/>
    </location>
</feature>
<dbReference type="InterPro" id="IPR029787">
    <property type="entry name" value="Nucleotide_cyclase"/>
</dbReference>
<proteinExistence type="predicted"/>